<keyword evidence="2" id="KW-1133">Transmembrane helix</keyword>
<dbReference type="PANTHER" id="PTHR46592:SF10">
    <property type="entry name" value="RING-TYPE DOMAIN-CONTAINING PROTEIN"/>
    <property type="match status" value="1"/>
</dbReference>
<proteinExistence type="predicted"/>
<dbReference type="SMART" id="SM00184">
    <property type="entry name" value="RING"/>
    <property type="match status" value="1"/>
</dbReference>
<organism evidence="4 5">
    <name type="scientific">Solanum verrucosum</name>
    <dbReference type="NCBI Taxonomy" id="315347"/>
    <lineage>
        <taxon>Eukaryota</taxon>
        <taxon>Viridiplantae</taxon>
        <taxon>Streptophyta</taxon>
        <taxon>Embryophyta</taxon>
        <taxon>Tracheophyta</taxon>
        <taxon>Spermatophyta</taxon>
        <taxon>Magnoliopsida</taxon>
        <taxon>eudicotyledons</taxon>
        <taxon>Gunneridae</taxon>
        <taxon>Pentapetalae</taxon>
        <taxon>asterids</taxon>
        <taxon>lamiids</taxon>
        <taxon>Solanales</taxon>
        <taxon>Solanaceae</taxon>
        <taxon>Solanoideae</taxon>
        <taxon>Solaneae</taxon>
        <taxon>Solanum</taxon>
    </lineage>
</organism>
<keyword evidence="1" id="KW-0479">Metal-binding</keyword>
<evidence type="ECO:0000259" key="3">
    <source>
        <dbReference type="PROSITE" id="PS50089"/>
    </source>
</evidence>
<dbReference type="InterPro" id="IPR013083">
    <property type="entry name" value="Znf_RING/FYVE/PHD"/>
</dbReference>
<evidence type="ECO:0000313" key="4">
    <source>
        <dbReference type="EMBL" id="WMV49273.1"/>
    </source>
</evidence>
<feature type="transmembrane region" description="Helical" evidence="2">
    <location>
        <begin position="34"/>
        <end position="59"/>
    </location>
</feature>
<keyword evidence="1" id="KW-0862">Zinc</keyword>
<dbReference type="GO" id="GO:0016567">
    <property type="term" value="P:protein ubiquitination"/>
    <property type="evidence" value="ECO:0007669"/>
    <property type="project" value="InterPro"/>
</dbReference>
<dbReference type="Proteomes" id="UP001234989">
    <property type="component" value="Chromosome 10"/>
</dbReference>
<evidence type="ECO:0000256" key="2">
    <source>
        <dbReference type="SAM" id="Phobius"/>
    </source>
</evidence>
<dbReference type="GO" id="GO:0008270">
    <property type="term" value="F:zinc ion binding"/>
    <property type="evidence" value="ECO:0007669"/>
    <property type="project" value="UniProtKB-KW"/>
</dbReference>
<evidence type="ECO:0000256" key="1">
    <source>
        <dbReference type="PROSITE-ProRule" id="PRU00175"/>
    </source>
</evidence>
<dbReference type="Pfam" id="PF13639">
    <property type="entry name" value="zf-RING_2"/>
    <property type="match status" value="1"/>
</dbReference>
<gene>
    <name evidence="4" type="ORF">MTR67_042658</name>
</gene>
<dbReference type="SUPFAM" id="SSF57850">
    <property type="entry name" value="RING/U-box"/>
    <property type="match status" value="1"/>
</dbReference>
<sequence length="204" mass="22542">MSTTPSSVYGGPPPPLTTTTTTNTLIESLNKIGLGYAIAIALAFLFLLSTLLLSSYLCCRSTAYRRRQSQSQTRNPNTGIYIPSVIFIAEEDENDDVSSQNTFAGLDQAVINSYPKLIYSKRNGNLGTGNDVVCSICLCDYKEAEMLRMLPECKHYFHVMCIDAWLKLNASCPVCRNSPLPTPMSTPLSEVVPLSQYSDGRRRH</sequence>
<keyword evidence="5" id="KW-1185">Reference proteome</keyword>
<dbReference type="Gene3D" id="3.30.40.10">
    <property type="entry name" value="Zinc/RING finger domain, C3HC4 (zinc finger)"/>
    <property type="match status" value="1"/>
</dbReference>
<protein>
    <recommendedName>
        <fullName evidence="3">RING-type domain-containing protein</fullName>
    </recommendedName>
</protein>
<dbReference type="AlphaFoldDB" id="A0AAF0UPT7"/>
<dbReference type="PROSITE" id="PS50089">
    <property type="entry name" value="ZF_RING_2"/>
    <property type="match status" value="1"/>
</dbReference>
<reference evidence="4" key="1">
    <citation type="submission" date="2023-08" db="EMBL/GenBank/DDBJ databases">
        <title>A de novo genome assembly of Solanum verrucosum Schlechtendal, a Mexican diploid species geographically isolated from the other diploid A-genome species in potato relatives.</title>
        <authorList>
            <person name="Hosaka K."/>
        </authorList>
    </citation>
    <scope>NUCLEOTIDE SEQUENCE</scope>
    <source>
        <tissue evidence="4">Young leaves</tissue>
    </source>
</reference>
<dbReference type="EMBL" id="CP133621">
    <property type="protein sequence ID" value="WMV49273.1"/>
    <property type="molecule type" value="Genomic_DNA"/>
</dbReference>
<keyword evidence="2" id="KW-0812">Transmembrane</keyword>
<dbReference type="PANTHER" id="PTHR46592">
    <property type="entry name" value="RING-H2 FINGER PROTEIN ATL67"/>
    <property type="match status" value="1"/>
</dbReference>
<feature type="domain" description="RING-type" evidence="3">
    <location>
        <begin position="134"/>
        <end position="176"/>
    </location>
</feature>
<accession>A0AAF0UPT7</accession>
<keyword evidence="2" id="KW-0472">Membrane</keyword>
<evidence type="ECO:0000313" key="5">
    <source>
        <dbReference type="Proteomes" id="UP001234989"/>
    </source>
</evidence>
<dbReference type="InterPro" id="IPR044289">
    <property type="entry name" value="ATL67-70"/>
</dbReference>
<keyword evidence="1" id="KW-0863">Zinc-finger</keyword>
<dbReference type="CDD" id="cd16461">
    <property type="entry name" value="RING-H2_EL5-like"/>
    <property type="match status" value="1"/>
</dbReference>
<dbReference type="InterPro" id="IPR001841">
    <property type="entry name" value="Znf_RING"/>
</dbReference>
<name>A0AAF0UPT7_SOLVR</name>
<dbReference type="GO" id="GO:0016740">
    <property type="term" value="F:transferase activity"/>
    <property type="evidence" value="ECO:0007669"/>
    <property type="project" value="InterPro"/>
</dbReference>